<dbReference type="SUPFAM" id="SSF55315">
    <property type="entry name" value="L30e-like"/>
    <property type="match status" value="1"/>
</dbReference>
<dbReference type="AlphaFoldDB" id="A0A4Z0DA51"/>
<organism evidence="5 6">
    <name type="scientific">Soehngenia longivitae</name>
    <dbReference type="NCBI Taxonomy" id="2562294"/>
    <lineage>
        <taxon>Bacteria</taxon>
        <taxon>Bacillati</taxon>
        <taxon>Bacillota</taxon>
        <taxon>Tissierellia</taxon>
        <taxon>Tissierellales</taxon>
        <taxon>Tissierellaceae</taxon>
        <taxon>Soehngenia</taxon>
    </lineage>
</organism>
<protein>
    <submittedName>
        <fullName evidence="5">23S rRNA (Guanosine(2251)-2'-O)-methyltransferase RlmB</fullName>
    </submittedName>
</protein>
<evidence type="ECO:0000256" key="3">
    <source>
        <dbReference type="ARBA" id="ARBA00022679"/>
    </source>
</evidence>
<proteinExistence type="inferred from homology"/>
<keyword evidence="3 5" id="KW-0808">Transferase</keyword>
<dbReference type="OrthoDB" id="9794400at2"/>
<dbReference type="GO" id="GO:0008173">
    <property type="term" value="F:RNA methyltransferase activity"/>
    <property type="evidence" value="ECO:0007669"/>
    <property type="project" value="InterPro"/>
</dbReference>
<name>A0A4Z0DA51_9FIRM</name>
<feature type="domain" description="RNA 2-O ribose methyltransferase substrate binding" evidence="4">
    <location>
        <begin position="8"/>
        <end position="83"/>
    </location>
</feature>
<comment type="caution">
    <text evidence="5">The sequence shown here is derived from an EMBL/GenBank/DDBJ whole genome shotgun (WGS) entry which is preliminary data.</text>
</comment>
<dbReference type="PANTHER" id="PTHR46429:SF1">
    <property type="entry name" value="23S RRNA (GUANOSINE-2'-O-)-METHYLTRANSFERASE RLMB"/>
    <property type="match status" value="1"/>
</dbReference>
<accession>A0A4Z0DA51</accession>
<dbReference type="InterPro" id="IPR013123">
    <property type="entry name" value="SpoU_subst-bd"/>
</dbReference>
<dbReference type="GO" id="GO:0032259">
    <property type="term" value="P:methylation"/>
    <property type="evidence" value="ECO:0007669"/>
    <property type="project" value="UniProtKB-KW"/>
</dbReference>
<dbReference type="InterPro" id="IPR029064">
    <property type="entry name" value="Ribosomal_eL30-like_sf"/>
</dbReference>
<dbReference type="NCBIfam" id="TIGR00186">
    <property type="entry name" value="rRNA_methyl_3"/>
    <property type="match status" value="1"/>
</dbReference>
<reference evidence="5 6" key="1">
    <citation type="submission" date="2019-03" db="EMBL/GenBank/DDBJ databases">
        <title>Draft genome sequence data and analysis of a Fermenting Bacterium, Soehngenia longevitae strain 1933PT, isolated from petroleum reservoir in Azerbaijan.</title>
        <authorList>
            <person name="Grouzdev D.S."/>
            <person name="Bidzhieva S.K."/>
            <person name="Sokolova D.S."/>
            <person name="Tourova T.P."/>
            <person name="Poltaraus A.B."/>
            <person name="Nazina T.N."/>
        </authorList>
    </citation>
    <scope>NUCLEOTIDE SEQUENCE [LARGE SCALE GENOMIC DNA]</scope>
    <source>
        <strain evidence="5 6">1933P</strain>
    </source>
</reference>
<dbReference type="Gene3D" id="3.30.1330.30">
    <property type="match status" value="1"/>
</dbReference>
<dbReference type="FunFam" id="3.40.1280.10:FF:000008">
    <property type="entry name" value="Group 3 RNA methyltransferase TrmH"/>
    <property type="match status" value="1"/>
</dbReference>
<evidence type="ECO:0000313" key="6">
    <source>
        <dbReference type="Proteomes" id="UP000298381"/>
    </source>
</evidence>
<dbReference type="GO" id="GO:0006396">
    <property type="term" value="P:RNA processing"/>
    <property type="evidence" value="ECO:0007669"/>
    <property type="project" value="InterPro"/>
</dbReference>
<dbReference type="Proteomes" id="UP000298381">
    <property type="component" value="Unassembled WGS sequence"/>
</dbReference>
<evidence type="ECO:0000256" key="2">
    <source>
        <dbReference type="ARBA" id="ARBA00022603"/>
    </source>
</evidence>
<dbReference type="InterPro" id="IPR001537">
    <property type="entry name" value="SpoU_MeTrfase"/>
</dbReference>
<dbReference type="EMBL" id="SRIB01000001">
    <property type="protein sequence ID" value="TFZ41796.1"/>
    <property type="molecule type" value="Genomic_DNA"/>
</dbReference>
<dbReference type="Pfam" id="PF00588">
    <property type="entry name" value="SpoU_methylase"/>
    <property type="match status" value="1"/>
</dbReference>
<dbReference type="RefSeq" id="WP_135270054.1">
    <property type="nucleotide sequence ID" value="NZ_SRIB01000001.1"/>
</dbReference>
<dbReference type="GO" id="GO:0003723">
    <property type="term" value="F:RNA binding"/>
    <property type="evidence" value="ECO:0007669"/>
    <property type="project" value="InterPro"/>
</dbReference>
<dbReference type="InterPro" id="IPR029026">
    <property type="entry name" value="tRNA_m1G_MTases_N"/>
</dbReference>
<dbReference type="InterPro" id="IPR004441">
    <property type="entry name" value="rRNA_MeTrfase_TrmH"/>
</dbReference>
<dbReference type="CDD" id="cd18103">
    <property type="entry name" value="SpoU-like_RlmB"/>
    <property type="match status" value="1"/>
</dbReference>
<evidence type="ECO:0000256" key="1">
    <source>
        <dbReference type="ARBA" id="ARBA00007228"/>
    </source>
</evidence>
<dbReference type="Pfam" id="PF08032">
    <property type="entry name" value="SpoU_sub_bind"/>
    <property type="match status" value="1"/>
</dbReference>
<comment type="similarity">
    <text evidence="1">Belongs to the class IV-like SAM-binding methyltransferase superfamily. RNA methyltransferase TrmH family.</text>
</comment>
<dbReference type="SUPFAM" id="SSF75217">
    <property type="entry name" value="alpha/beta knot"/>
    <property type="match status" value="1"/>
</dbReference>
<evidence type="ECO:0000259" key="4">
    <source>
        <dbReference type="SMART" id="SM00967"/>
    </source>
</evidence>
<evidence type="ECO:0000313" key="5">
    <source>
        <dbReference type="EMBL" id="TFZ41796.1"/>
    </source>
</evidence>
<gene>
    <name evidence="5" type="primary">rlmB</name>
    <name evidence="5" type="ORF">E4100_01295</name>
</gene>
<keyword evidence="2 5" id="KW-0489">Methyltransferase</keyword>
<keyword evidence="6" id="KW-1185">Reference proteome</keyword>
<dbReference type="SMART" id="SM00967">
    <property type="entry name" value="SpoU_sub_bind"/>
    <property type="match status" value="1"/>
</dbReference>
<dbReference type="InterPro" id="IPR029028">
    <property type="entry name" value="Alpha/beta_knot_MTases"/>
</dbReference>
<dbReference type="GO" id="GO:0005829">
    <property type="term" value="C:cytosol"/>
    <property type="evidence" value="ECO:0007669"/>
    <property type="project" value="TreeGrafter"/>
</dbReference>
<dbReference type="PANTHER" id="PTHR46429">
    <property type="entry name" value="23S RRNA (GUANOSINE-2'-O-)-METHYLTRANSFERASE RLMB"/>
    <property type="match status" value="1"/>
</dbReference>
<sequence>MEEKNTNYIVGRNPVLELFKTEEQIDKLYVLKGETKGSIIKIINQAKERNIIIQYVEREKLDYLSNGLAHQGVVAVVTGYKYSEISEILDYAKEKGEDPFIVILDCIEDTHNLGAIIRTAECAGVHGVIIPKRRAATVNETVIKTSAGAALYMRIAKVTNISATIDELKKHGLWIYGADTTGENLYYQSNLRGSVGLVIGAEGKGISRLVKEKCDGLVKIPIKGNIESLNASAASAVLIYEVERQRNESKG</sequence>
<dbReference type="Gene3D" id="3.40.1280.10">
    <property type="match status" value="1"/>
</dbReference>